<evidence type="ECO:0000313" key="3">
    <source>
        <dbReference type="EMBL" id="CAD6897679.1"/>
    </source>
</evidence>
<dbReference type="Proteomes" id="UP000836402">
    <property type="component" value="Unassembled WGS sequence"/>
</dbReference>
<evidence type="ECO:0000256" key="2">
    <source>
        <dbReference type="SAM" id="SignalP"/>
    </source>
</evidence>
<keyword evidence="2" id="KW-0732">Signal</keyword>
<gene>
    <name evidence="3" type="ORF">JKIAZH3_G9590</name>
</gene>
<dbReference type="EMBL" id="CAJHJG010000117">
    <property type="protein sequence ID" value="CAD6897679.1"/>
    <property type="molecule type" value="Genomic_DNA"/>
</dbReference>
<feature type="region of interest" description="Disordered" evidence="1">
    <location>
        <begin position="19"/>
        <end position="44"/>
    </location>
</feature>
<evidence type="ECO:0008006" key="5">
    <source>
        <dbReference type="Google" id="ProtNLM"/>
    </source>
</evidence>
<evidence type="ECO:0000256" key="1">
    <source>
        <dbReference type="SAM" id="MobiDB-lite"/>
    </source>
</evidence>
<feature type="chain" id="PRO_5046687609" description="Carboxylic ester hydrolase" evidence="2">
    <location>
        <begin position="20"/>
        <end position="383"/>
    </location>
</feature>
<feature type="signal peptide" evidence="2">
    <location>
        <begin position="1"/>
        <end position="19"/>
    </location>
</feature>
<comment type="caution">
    <text evidence="3">The sequence shown here is derived from an EMBL/GenBank/DDBJ whole genome shotgun (WGS) entry which is preliminary data.</text>
</comment>
<feature type="compositionally biased region" description="Pro residues" evidence="1">
    <location>
        <begin position="22"/>
        <end position="31"/>
    </location>
</feature>
<evidence type="ECO:0000313" key="4">
    <source>
        <dbReference type="Proteomes" id="UP000836402"/>
    </source>
</evidence>
<name>A0ABN7IK82_9BASI</name>
<sequence length="383" mass="40387">MRLSLSLLLAAAALTYSSAASPPNPVPPVAPTTPSQSTGIERAGPEAQKQCAWLAANFASKSSQPINNTFTEYYPEGSNPSLELLVARYPEGTLPSNFLPDLQQTLSSSGPDIDISADGGYGKAGGRTGSHGPLGSLPAFCRFGGNLPTSALTAVFFEVWLPLASDPSIPLAALNSSDYPTDSTPIVLGTDGTIVKGPPSLLHQQSGGTLSAAQSSTPATIGTASAPLLSVHAAAPDNLKPVPRTPISRRLLKHYKRHKVHNHKHHKHHKHHKQHRDHHSAEGISGDDVFGTAPDFDGWNGRLLFIGNGGQRGFVPLTDLKQAMSRHRFAVAGSNAGHFSAPADTKWALGPQGADAARDWSSRAVHVARQASLEVIDLFYGST</sequence>
<reference evidence="3" key="1">
    <citation type="submission" date="2020-10" db="EMBL/GenBank/DDBJ databases">
        <authorList>
            <person name="Sedaghatjoo S."/>
        </authorList>
    </citation>
    <scope>NUCLEOTIDE SEQUENCE</scope>
    <source>
        <strain evidence="3">AZH3</strain>
    </source>
</reference>
<proteinExistence type="predicted"/>
<protein>
    <recommendedName>
        <fullName evidence="5">Carboxylic ester hydrolase</fullName>
    </recommendedName>
</protein>
<accession>A0ABN7IK82</accession>
<organism evidence="3 4">
    <name type="scientific">Tilletia caries</name>
    <name type="common">wheat bunt fungus</name>
    <dbReference type="NCBI Taxonomy" id="13290"/>
    <lineage>
        <taxon>Eukaryota</taxon>
        <taxon>Fungi</taxon>
        <taxon>Dikarya</taxon>
        <taxon>Basidiomycota</taxon>
        <taxon>Ustilaginomycotina</taxon>
        <taxon>Exobasidiomycetes</taxon>
        <taxon>Tilletiales</taxon>
        <taxon>Tilletiaceae</taxon>
        <taxon>Tilletia</taxon>
    </lineage>
</organism>
<feature type="non-terminal residue" evidence="3">
    <location>
        <position position="383"/>
    </location>
</feature>
<keyword evidence="4" id="KW-1185">Reference proteome</keyword>
<feature type="compositionally biased region" description="Basic residues" evidence="1">
    <location>
        <begin position="262"/>
        <end position="278"/>
    </location>
</feature>
<feature type="region of interest" description="Disordered" evidence="1">
    <location>
        <begin position="262"/>
        <end position="287"/>
    </location>
</feature>